<dbReference type="InterPro" id="IPR011322">
    <property type="entry name" value="N-reg_PII-like_a/b"/>
</dbReference>
<dbReference type="Proteomes" id="UP000559626">
    <property type="component" value="Unassembled WGS sequence"/>
</dbReference>
<evidence type="ECO:0000259" key="1">
    <source>
        <dbReference type="Pfam" id="PF09413"/>
    </source>
</evidence>
<keyword evidence="3" id="KW-1185">Reference proteome</keyword>
<evidence type="ECO:0000313" key="2">
    <source>
        <dbReference type="EMBL" id="NML65796.1"/>
    </source>
</evidence>
<gene>
    <name evidence="2" type="ORF">HHL22_11325</name>
</gene>
<proteinExistence type="predicted"/>
<dbReference type="Gene3D" id="3.30.70.790">
    <property type="entry name" value="UreE, C-terminal domain"/>
    <property type="match status" value="1"/>
</dbReference>
<name>A0A7Y0AEF6_9BACT</name>
<dbReference type="InterPro" id="IPR018551">
    <property type="entry name" value="DUF2007"/>
</dbReference>
<evidence type="ECO:0000313" key="3">
    <source>
        <dbReference type="Proteomes" id="UP000559626"/>
    </source>
</evidence>
<dbReference type="RefSeq" id="WP_169531348.1">
    <property type="nucleotide sequence ID" value="NZ_JABBGH010000002.1"/>
</dbReference>
<dbReference type="Pfam" id="PF09413">
    <property type="entry name" value="DUF2007"/>
    <property type="match status" value="1"/>
</dbReference>
<protein>
    <submittedName>
        <fullName evidence="2">DUF2007 domain-containing protein</fullName>
    </submittedName>
</protein>
<reference evidence="2 3" key="1">
    <citation type="submission" date="2020-04" db="EMBL/GenBank/DDBJ databases">
        <title>Hymenobacter polaris sp. nov., isolated from Arctic soil.</title>
        <authorList>
            <person name="Dahal R.H."/>
        </authorList>
    </citation>
    <scope>NUCLEOTIDE SEQUENCE [LARGE SCALE GENOMIC DNA]</scope>
    <source>
        <strain evidence="2 3">RP-2-7</strain>
    </source>
</reference>
<dbReference type="AlphaFoldDB" id="A0A7Y0AEF6"/>
<comment type="caution">
    <text evidence="2">The sequence shown here is derived from an EMBL/GenBank/DDBJ whole genome shotgun (WGS) entry which is preliminary data.</text>
</comment>
<dbReference type="SUPFAM" id="SSF54913">
    <property type="entry name" value="GlnB-like"/>
    <property type="match status" value="1"/>
</dbReference>
<sequence length="146" mass="15475">MASATENIIVLGTYYEPVAAHLARTQLEAAGIACFLSNENLVSLNRMYSPVAGGVRLHVYARDAPRAAEVLRELPHMHAERGGLAAAPAAGVALTCPRCGSAEVGRDEEAAQAGTGSWWAGLRTWLRRNQLLATGANHCFGCGLNF</sequence>
<dbReference type="EMBL" id="JABBGH010000002">
    <property type="protein sequence ID" value="NML65796.1"/>
    <property type="molecule type" value="Genomic_DNA"/>
</dbReference>
<accession>A0A7Y0AEF6</accession>
<organism evidence="2 3">
    <name type="scientific">Hymenobacter polaris</name>
    <dbReference type="NCBI Taxonomy" id="2682546"/>
    <lineage>
        <taxon>Bacteria</taxon>
        <taxon>Pseudomonadati</taxon>
        <taxon>Bacteroidota</taxon>
        <taxon>Cytophagia</taxon>
        <taxon>Cytophagales</taxon>
        <taxon>Hymenobacteraceae</taxon>
        <taxon>Hymenobacter</taxon>
    </lineage>
</organism>
<feature type="domain" description="DUF2007" evidence="1">
    <location>
        <begin position="17"/>
        <end position="74"/>
    </location>
</feature>